<dbReference type="InParanoid" id="E3NQP3"/>
<dbReference type="Proteomes" id="UP000008281">
    <property type="component" value="Unassembled WGS sequence"/>
</dbReference>
<gene>
    <name evidence="2" type="ORF">CRE_21067</name>
    <name evidence="3" type="ORF">GCK72_013936</name>
</gene>
<sequence length="243" mass="27777">MSVEFLEWINIRIHDKKYFTARYLAHLSDISGMQSETISKILCGFLFTILTFCDQAHFFANSILIGVPLLLIFCYPEEKPGDESFYIYFPVFGGITLFDRNLESVPCYYVMKLMLFLLFFTPPYTLHKQISELLSKDPGVENTIQSRASTGKSTGKPLEHSTRTAVSRQPTSKSSVKTDVTQLTTPSPMTIRSKPKNSDVKVTTIEEYYREEELLSPNGTVINRVITGPFRKETTRIENKKDK</sequence>
<keyword evidence="4" id="KW-1185">Reference proteome</keyword>
<reference evidence="3 5" key="2">
    <citation type="submission" date="2019-12" db="EMBL/GenBank/DDBJ databases">
        <title>Chromosome-level assembly of the Caenorhabditis remanei genome.</title>
        <authorList>
            <person name="Teterina A.A."/>
            <person name="Willis J.H."/>
            <person name="Phillips P.C."/>
        </authorList>
    </citation>
    <scope>NUCLEOTIDE SEQUENCE [LARGE SCALE GENOMIC DNA]</scope>
    <source>
        <strain evidence="3 5">PX506</strain>
        <tissue evidence="3">Whole organism</tissue>
    </source>
</reference>
<evidence type="ECO:0000313" key="4">
    <source>
        <dbReference type="Proteomes" id="UP000008281"/>
    </source>
</evidence>
<name>E3NQP3_CAERE</name>
<evidence type="ECO:0000313" key="3">
    <source>
        <dbReference type="EMBL" id="KAF1757480.1"/>
    </source>
</evidence>
<organism evidence="4">
    <name type="scientific">Caenorhabditis remanei</name>
    <name type="common">Caenorhabditis vulgaris</name>
    <dbReference type="NCBI Taxonomy" id="31234"/>
    <lineage>
        <taxon>Eukaryota</taxon>
        <taxon>Metazoa</taxon>
        <taxon>Ecdysozoa</taxon>
        <taxon>Nematoda</taxon>
        <taxon>Chromadorea</taxon>
        <taxon>Rhabditida</taxon>
        <taxon>Rhabditina</taxon>
        <taxon>Rhabditomorpha</taxon>
        <taxon>Rhabditoidea</taxon>
        <taxon>Rhabditidae</taxon>
        <taxon>Peloderinae</taxon>
        <taxon>Caenorhabditis</taxon>
    </lineage>
</organism>
<evidence type="ECO:0000256" key="1">
    <source>
        <dbReference type="SAM" id="MobiDB-lite"/>
    </source>
</evidence>
<dbReference type="HOGENOM" id="CLU_1148089_0_0_1"/>
<accession>E3NQP3</accession>
<evidence type="ECO:0000313" key="2">
    <source>
        <dbReference type="EMBL" id="EFO85312.1"/>
    </source>
</evidence>
<feature type="compositionally biased region" description="Polar residues" evidence="1">
    <location>
        <begin position="163"/>
        <end position="190"/>
    </location>
</feature>
<proteinExistence type="predicted"/>
<dbReference type="eggNOG" id="ENOG502TG6W">
    <property type="taxonomic scope" value="Eukaryota"/>
</dbReference>
<dbReference type="EMBL" id="WUAV01000004">
    <property type="protein sequence ID" value="KAF1757480.1"/>
    <property type="molecule type" value="Genomic_DNA"/>
</dbReference>
<feature type="region of interest" description="Disordered" evidence="1">
    <location>
        <begin position="144"/>
        <end position="197"/>
    </location>
</feature>
<dbReference type="OrthoDB" id="5871872at2759"/>
<reference evidence="2" key="1">
    <citation type="submission" date="2007-07" db="EMBL/GenBank/DDBJ databases">
        <title>PCAP assembly of the Caenorhabditis remanei genome.</title>
        <authorList>
            <consortium name="The Caenorhabditis remanei Sequencing Consortium"/>
            <person name="Wilson R.K."/>
        </authorList>
    </citation>
    <scope>NUCLEOTIDE SEQUENCE [LARGE SCALE GENOMIC DNA]</scope>
    <source>
        <strain evidence="2">PB4641</strain>
    </source>
</reference>
<dbReference type="EMBL" id="DS269559">
    <property type="protein sequence ID" value="EFO85312.1"/>
    <property type="molecule type" value="Genomic_DNA"/>
</dbReference>
<dbReference type="AlphaFoldDB" id="E3NQP3"/>
<protein>
    <submittedName>
        <fullName evidence="2">Uncharacterized protein</fullName>
    </submittedName>
</protein>
<feature type="compositionally biased region" description="Polar residues" evidence="1">
    <location>
        <begin position="144"/>
        <end position="153"/>
    </location>
</feature>
<evidence type="ECO:0000313" key="5">
    <source>
        <dbReference type="Proteomes" id="UP000483820"/>
    </source>
</evidence>
<dbReference type="Proteomes" id="UP000483820">
    <property type="component" value="Chromosome IV"/>
</dbReference>
<dbReference type="FunCoup" id="E3NQP3">
    <property type="interactions" value="1763"/>
</dbReference>